<dbReference type="AlphaFoldDB" id="A0A2P2M0K6"/>
<proteinExistence type="predicted"/>
<sequence length="87" mass="10055">MKGGRKNLKKAARDRSFTLEDGQSIMQVLSLRGSNLIEVPTLFMNSGLLPFHMSTFFSHKEFLGRMNFFLPEQWSVFVLIYLCLSIH</sequence>
<accession>A0A2P2M0K6</accession>
<organism evidence="1">
    <name type="scientific">Rhizophora mucronata</name>
    <name type="common">Asiatic mangrove</name>
    <dbReference type="NCBI Taxonomy" id="61149"/>
    <lineage>
        <taxon>Eukaryota</taxon>
        <taxon>Viridiplantae</taxon>
        <taxon>Streptophyta</taxon>
        <taxon>Embryophyta</taxon>
        <taxon>Tracheophyta</taxon>
        <taxon>Spermatophyta</taxon>
        <taxon>Magnoliopsida</taxon>
        <taxon>eudicotyledons</taxon>
        <taxon>Gunneridae</taxon>
        <taxon>Pentapetalae</taxon>
        <taxon>rosids</taxon>
        <taxon>fabids</taxon>
        <taxon>Malpighiales</taxon>
        <taxon>Rhizophoraceae</taxon>
        <taxon>Rhizophora</taxon>
    </lineage>
</organism>
<reference evidence="1" key="1">
    <citation type="submission" date="2018-02" db="EMBL/GenBank/DDBJ databases">
        <title>Rhizophora mucronata_Transcriptome.</title>
        <authorList>
            <person name="Meera S.P."/>
            <person name="Sreeshan A."/>
            <person name="Augustine A."/>
        </authorList>
    </citation>
    <scope>NUCLEOTIDE SEQUENCE</scope>
    <source>
        <tissue evidence="1">Leaf</tissue>
    </source>
</reference>
<dbReference type="EMBL" id="GGEC01043272">
    <property type="protein sequence ID" value="MBX23756.1"/>
    <property type="molecule type" value="Transcribed_RNA"/>
</dbReference>
<name>A0A2P2M0K6_RHIMU</name>
<evidence type="ECO:0000313" key="1">
    <source>
        <dbReference type="EMBL" id="MBX23756.1"/>
    </source>
</evidence>
<protein>
    <submittedName>
        <fullName evidence="1">Uncharacterized protein MANES_10G044800</fullName>
    </submittedName>
</protein>